<proteinExistence type="predicted"/>
<evidence type="ECO:0000313" key="2">
    <source>
        <dbReference type="Proteomes" id="UP000183107"/>
    </source>
</evidence>
<dbReference type="AlphaFoldDB" id="A0A1I5ECG1"/>
<dbReference type="EMBL" id="FOVJ01000007">
    <property type="protein sequence ID" value="SFO08771.1"/>
    <property type="molecule type" value="Genomic_DNA"/>
</dbReference>
<evidence type="ECO:0000313" key="1">
    <source>
        <dbReference type="EMBL" id="SFO08771.1"/>
    </source>
</evidence>
<keyword evidence="2" id="KW-1185">Reference proteome</keyword>
<accession>A0A1I5ECG1</accession>
<gene>
    <name evidence="1" type="ORF">SAMN05216386_2588</name>
</gene>
<name>A0A1I5ECG1_9PROT</name>
<dbReference type="Proteomes" id="UP000183107">
    <property type="component" value="Unassembled WGS sequence"/>
</dbReference>
<sequence length="51" mass="5630">MTNPGHARRQKVLWSGGIIDRIPGFSIVRVPPRNAAVLEPGTYSEVPGFRK</sequence>
<protein>
    <submittedName>
        <fullName evidence="1">Uncharacterized protein</fullName>
    </submittedName>
</protein>
<reference evidence="2" key="1">
    <citation type="submission" date="2016-10" db="EMBL/GenBank/DDBJ databases">
        <authorList>
            <person name="Varghese N."/>
        </authorList>
    </citation>
    <scope>NUCLEOTIDE SEQUENCE [LARGE SCALE GENOMIC DNA]</scope>
    <source>
        <strain evidence="2">Nsp8</strain>
    </source>
</reference>
<organism evidence="1 2">
    <name type="scientific">Nitrosospira briensis</name>
    <dbReference type="NCBI Taxonomy" id="35799"/>
    <lineage>
        <taxon>Bacteria</taxon>
        <taxon>Pseudomonadati</taxon>
        <taxon>Pseudomonadota</taxon>
        <taxon>Betaproteobacteria</taxon>
        <taxon>Nitrosomonadales</taxon>
        <taxon>Nitrosomonadaceae</taxon>
        <taxon>Nitrosospira</taxon>
    </lineage>
</organism>